<feature type="repeat" description="TPR" evidence="1">
    <location>
        <begin position="485"/>
        <end position="518"/>
    </location>
</feature>
<dbReference type="PANTHER" id="PTHR22916">
    <property type="entry name" value="GLYCOSYLTRANSFERASE"/>
    <property type="match status" value="1"/>
</dbReference>
<organism evidence="3 4">
    <name type="scientific">Niveispirillum cyanobacteriorum</name>
    <dbReference type="NCBI Taxonomy" id="1612173"/>
    <lineage>
        <taxon>Bacteria</taxon>
        <taxon>Pseudomonadati</taxon>
        <taxon>Pseudomonadota</taxon>
        <taxon>Alphaproteobacteria</taxon>
        <taxon>Rhodospirillales</taxon>
        <taxon>Azospirillaceae</taxon>
        <taxon>Niveispirillum</taxon>
    </lineage>
</organism>
<proteinExistence type="predicted"/>
<reference evidence="3 4" key="1">
    <citation type="submission" date="2017-12" db="EMBL/GenBank/DDBJ databases">
        <title>Genomes of bacteria within cyanobacterial aggregates.</title>
        <authorList>
            <person name="Cai H."/>
        </authorList>
    </citation>
    <scope>NUCLEOTIDE SEQUENCE [LARGE SCALE GENOMIC DNA]</scope>
    <source>
        <strain evidence="3 4">TH16</strain>
        <plasmid evidence="3 4">unnamed1</plasmid>
    </source>
</reference>
<accession>A0A2K9NKP7</accession>
<dbReference type="Gene3D" id="3.90.550.10">
    <property type="entry name" value="Spore Coat Polysaccharide Biosynthesis Protein SpsA, Chain A"/>
    <property type="match status" value="1"/>
</dbReference>
<dbReference type="InterPro" id="IPR011990">
    <property type="entry name" value="TPR-like_helical_dom_sf"/>
</dbReference>
<dbReference type="KEGG" id="ncb:C0V82_22290"/>
<sequence length="910" mass="98928">MGMAMRMDPVKCRCLLADNPADVTALQHIAGHLCDAGDGLGAMRLIRRAYRLHGNQDTFMRQAEAMLHVALNQISALLDPGRFDEAATHLEWLAQFIPPSGHLARLLATVWLILGRDGDAIAMLPKAGVTAPADSGIAVALTALDTHRRHYGVIGTVVIPAFKAASTIAESLDSILAALDHHRRASGREDAQVHIVVVDDCSPDDTVDVVRAWGRAHPDQSLTLVANNQNRGAGRARNAGVAAALGPYLWFLDADDMFLERHLHVTAGALDANPQLDYVRTDMLFDRIDSQVSAAWRDASIRTYPCNLCIRREAHARTGGFPEETPFWPATADDVAYSRAITQQLQGVKIGIKTVFYRMSPGNVLDRMQDEMVSGRAPGEGAQVDGRFMAIEILVRRRLQALSAGHDTHERNRTGTATTLINLAGERTAAGDHAGAHALLRQATDIDPHQHTGWFELGMASHRLARRAEARSAFARAVGLRPLLAPARVNLGLILLEDGDAQAALPHLRRAVELAPGSANARFLLARTLRRLGQKDEAEEHLRQAIASAPTQVEYQTEWAGLLLDKGDGLAALSVADGAIGLSSGHYDAHAARAAALEALDRKPEALDAWERAIACHAGFGEAFTRRALLLLERQWGPPPIARTAAASPAQRLALTRLGSNGRFGNQILQYGVARLYAERHGLTLETPPWVGRHLFDLDDPLPGSPLPRLSEEEAGLAAGLSADARPEAAGHDIDGYFCGHTGPLARHAATFRRIFTQGQRWRDSFQAAQARLRETGETVISVHLRRGDFGWGPFWVAPEAWYLEWLEALWPTLSNPVLYIATDNPELIAAFARYKPLHAALLGLPPVQGAGFLEDFHALCAADILAISNSTFSFTASLLNDHARSFVRPDRTLRALVPYAPWASPVLLG</sequence>
<dbReference type="Gene3D" id="3.40.50.11350">
    <property type="match status" value="1"/>
</dbReference>
<dbReference type="GO" id="GO:0016758">
    <property type="term" value="F:hexosyltransferase activity"/>
    <property type="evidence" value="ECO:0007669"/>
    <property type="project" value="UniProtKB-ARBA"/>
</dbReference>
<dbReference type="PANTHER" id="PTHR22916:SF3">
    <property type="entry name" value="UDP-GLCNAC:BETAGAL BETA-1,3-N-ACETYLGLUCOSAMINYLTRANSFERASE-LIKE PROTEIN 1"/>
    <property type="match status" value="1"/>
</dbReference>
<dbReference type="InterPro" id="IPR029044">
    <property type="entry name" value="Nucleotide-diphossugar_trans"/>
</dbReference>
<dbReference type="CDD" id="cd00761">
    <property type="entry name" value="Glyco_tranf_GTA_type"/>
    <property type="match status" value="1"/>
</dbReference>
<keyword evidence="1" id="KW-0802">TPR repeat</keyword>
<dbReference type="Pfam" id="PF14559">
    <property type="entry name" value="TPR_19"/>
    <property type="match status" value="1"/>
</dbReference>
<dbReference type="SMART" id="SM00028">
    <property type="entry name" value="TPR"/>
    <property type="match status" value="5"/>
</dbReference>
<geneLocation type="plasmid" evidence="3 4">
    <name>unnamed1</name>
</geneLocation>
<evidence type="ECO:0000313" key="3">
    <source>
        <dbReference type="EMBL" id="AUN33642.1"/>
    </source>
</evidence>
<keyword evidence="4" id="KW-1185">Reference proteome</keyword>
<dbReference type="OrthoDB" id="9794601at2"/>
<evidence type="ECO:0000313" key="4">
    <source>
        <dbReference type="Proteomes" id="UP000234752"/>
    </source>
</evidence>
<name>A0A2K9NKP7_9PROT</name>
<gene>
    <name evidence="3" type="ORF">C0V82_22290</name>
</gene>
<dbReference type="PROSITE" id="PS50005">
    <property type="entry name" value="TPR"/>
    <property type="match status" value="2"/>
</dbReference>
<evidence type="ECO:0000259" key="2">
    <source>
        <dbReference type="Pfam" id="PF00535"/>
    </source>
</evidence>
<keyword evidence="3" id="KW-0614">Plasmid</keyword>
<dbReference type="SUPFAM" id="SSF53448">
    <property type="entry name" value="Nucleotide-diphospho-sugar transferases"/>
    <property type="match status" value="1"/>
</dbReference>
<dbReference type="InterPro" id="IPR001173">
    <property type="entry name" value="Glyco_trans_2-like"/>
</dbReference>
<dbReference type="Pfam" id="PF13432">
    <property type="entry name" value="TPR_16"/>
    <property type="match status" value="1"/>
</dbReference>
<evidence type="ECO:0000256" key="1">
    <source>
        <dbReference type="PROSITE-ProRule" id="PRU00339"/>
    </source>
</evidence>
<feature type="domain" description="Glycosyltransferase 2-like" evidence="2">
    <location>
        <begin position="156"/>
        <end position="275"/>
    </location>
</feature>
<dbReference type="SUPFAM" id="SSF48452">
    <property type="entry name" value="TPR-like"/>
    <property type="match status" value="2"/>
</dbReference>
<dbReference type="EMBL" id="CP025613">
    <property type="protein sequence ID" value="AUN33642.1"/>
    <property type="molecule type" value="Genomic_DNA"/>
</dbReference>
<dbReference type="CDD" id="cd11301">
    <property type="entry name" value="Fut1_Fut2_like"/>
    <property type="match status" value="1"/>
</dbReference>
<dbReference type="Pfam" id="PF00535">
    <property type="entry name" value="Glycos_transf_2"/>
    <property type="match status" value="1"/>
</dbReference>
<dbReference type="AlphaFoldDB" id="A0A2K9NKP7"/>
<dbReference type="InterPro" id="IPR019734">
    <property type="entry name" value="TPR_rpt"/>
</dbReference>
<dbReference type="Gene3D" id="1.25.40.10">
    <property type="entry name" value="Tetratricopeptide repeat domain"/>
    <property type="match status" value="1"/>
</dbReference>
<feature type="repeat" description="TPR" evidence="1">
    <location>
        <begin position="519"/>
        <end position="552"/>
    </location>
</feature>
<dbReference type="Proteomes" id="UP000234752">
    <property type="component" value="Plasmid unnamed1"/>
</dbReference>
<protein>
    <recommendedName>
        <fullName evidence="2">Glycosyltransferase 2-like domain-containing protein</fullName>
    </recommendedName>
</protein>